<dbReference type="AlphaFoldDB" id="A0A4V3BYP5"/>
<dbReference type="Proteomes" id="UP000294848">
    <property type="component" value="Unassembled WGS sequence"/>
</dbReference>
<keyword evidence="1" id="KW-1133">Transmembrane helix</keyword>
<feature type="transmembrane region" description="Helical" evidence="1">
    <location>
        <begin position="248"/>
        <end position="273"/>
    </location>
</feature>
<keyword evidence="1" id="KW-0472">Membrane</keyword>
<organism evidence="2 3">
    <name type="scientific">Sunxiuqinia elliptica</name>
    <dbReference type="NCBI Taxonomy" id="655355"/>
    <lineage>
        <taxon>Bacteria</taxon>
        <taxon>Pseudomonadati</taxon>
        <taxon>Bacteroidota</taxon>
        <taxon>Bacteroidia</taxon>
        <taxon>Marinilabiliales</taxon>
        <taxon>Prolixibacteraceae</taxon>
        <taxon>Sunxiuqinia</taxon>
    </lineage>
</organism>
<feature type="transmembrane region" description="Helical" evidence="1">
    <location>
        <begin position="116"/>
        <end position="134"/>
    </location>
</feature>
<proteinExistence type="predicted"/>
<dbReference type="EMBL" id="SNWI01000003">
    <property type="protein sequence ID" value="TDO03459.1"/>
    <property type="molecule type" value="Genomic_DNA"/>
</dbReference>
<evidence type="ECO:0000313" key="3">
    <source>
        <dbReference type="Proteomes" id="UP000294848"/>
    </source>
</evidence>
<name>A0A4V3BYP5_9BACT</name>
<accession>A0A4V3BYP5</accession>
<feature type="transmembrane region" description="Helical" evidence="1">
    <location>
        <begin position="26"/>
        <end position="52"/>
    </location>
</feature>
<gene>
    <name evidence="2" type="ORF">DET52_103405</name>
</gene>
<feature type="transmembrane region" description="Helical" evidence="1">
    <location>
        <begin position="87"/>
        <end position="109"/>
    </location>
</feature>
<sequence>MTMMDAGVKHRTKVRVFGKLFSERHLLLLASGIFFVLYGLFLGICIPCHLWYFEQTQLFSFNLDYLIGFLARPGKPLEYLGSFLVQFFYYPWLGAFLLTAVGVLLFILIRSCLKKLNILGLLWSFLPILGLLMLQTNLHYSSVYSFHLIVVLLCFRLYLEVDNQWWRLAGFTFCWPLLFWLVGAYAFVFLALCFLVTLKEVQKLPHMLLPLGYCLLSFGWLAVGYYGVFQLPFDVFLGYPFIQMDQSLYGWGIANLLYLPALLIVGWLVPLQIRKAWLAWNFKTIGLTVVLLSVAFWGVSHYGLNKKQELILKMDYYVQQEQWNKVLELGKSYPGVNQLVVYYTNLALSKQGLLTTQLFDYPQIGSKGLRLRWERNRLASLLGGEVFYQLHYYNEAFRWAFESSVSNGLNPRALKRMAQTSLANGHLELAQKYVSLLEETLFYRNWAFRFREQIEQAASTPLLRIVNYPFQVHRDFTSDIRGFDLKVDELLQNCPENDVAFDYCTASLLLDKKLEELKELVLKNPDRFSGQLDGQLAEAVLLYQNLNGKSLDEIQVEPAVYRRFEEFARALSRNRGKRAAYQLEAAFGTTFWYYFYFY</sequence>
<dbReference type="InterPro" id="IPR045692">
    <property type="entry name" value="DUF6057"/>
</dbReference>
<evidence type="ECO:0000313" key="2">
    <source>
        <dbReference type="EMBL" id="TDO03459.1"/>
    </source>
</evidence>
<comment type="caution">
    <text evidence="2">The sequence shown here is derived from an EMBL/GenBank/DDBJ whole genome shotgun (WGS) entry which is preliminary data.</text>
</comment>
<feature type="transmembrane region" description="Helical" evidence="1">
    <location>
        <begin position="210"/>
        <end position="228"/>
    </location>
</feature>
<evidence type="ECO:0000256" key="1">
    <source>
        <dbReference type="SAM" id="Phobius"/>
    </source>
</evidence>
<reference evidence="2 3" key="1">
    <citation type="submission" date="2019-03" db="EMBL/GenBank/DDBJ databases">
        <title>Freshwater and sediment microbial communities from various areas in North America, analyzing microbe dynamics in response to fracking.</title>
        <authorList>
            <person name="Lamendella R."/>
        </authorList>
    </citation>
    <scope>NUCLEOTIDE SEQUENCE [LARGE SCALE GENOMIC DNA]</scope>
    <source>
        <strain evidence="2 3">114D</strain>
    </source>
</reference>
<protein>
    <submittedName>
        <fullName evidence="2">Uncharacterized protein</fullName>
    </submittedName>
</protein>
<keyword evidence="1" id="KW-0812">Transmembrane</keyword>
<feature type="transmembrane region" description="Helical" evidence="1">
    <location>
        <begin position="285"/>
        <end position="304"/>
    </location>
</feature>
<dbReference type="Pfam" id="PF19529">
    <property type="entry name" value="DUF6057"/>
    <property type="match status" value="1"/>
</dbReference>
<feature type="transmembrane region" description="Helical" evidence="1">
    <location>
        <begin position="171"/>
        <end position="198"/>
    </location>
</feature>